<gene>
    <name evidence="2" type="ORF">DM868_13325</name>
</gene>
<reference evidence="2 3" key="1">
    <citation type="submission" date="2019-04" db="EMBL/GenBank/DDBJ databases">
        <title>Natronomonas sp. F20-122 a newhaloarchaeon isolated from a saline saltern of Isla Bacuta, Huelva, Spain.</title>
        <authorList>
            <person name="Duran-Viseras A."/>
            <person name="Sanchez-Porro C."/>
            <person name="Ventosa A."/>
        </authorList>
    </citation>
    <scope>NUCLEOTIDE SEQUENCE [LARGE SCALE GENOMIC DNA]</scope>
    <source>
        <strain evidence="2 3">F20-122</strain>
    </source>
</reference>
<name>A0A4U5J9R8_9EURY</name>
<keyword evidence="1" id="KW-1133">Transmembrane helix</keyword>
<evidence type="ECO:0000256" key="1">
    <source>
        <dbReference type="SAM" id="Phobius"/>
    </source>
</evidence>
<evidence type="ECO:0008006" key="4">
    <source>
        <dbReference type="Google" id="ProtNLM"/>
    </source>
</evidence>
<proteinExistence type="predicted"/>
<keyword evidence="1" id="KW-0812">Transmembrane</keyword>
<dbReference type="AlphaFoldDB" id="A0A4U5J9R8"/>
<dbReference type="EMBL" id="QKNX01000006">
    <property type="protein sequence ID" value="TKR24906.1"/>
    <property type="molecule type" value="Genomic_DNA"/>
</dbReference>
<dbReference type="Proteomes" id="UP000308037">
    <property type="component" value="Unassembled WGS sequence"/>
</dbReference>
<dbReference type="InterPro" id="IPR047676">
    <property type="entry name" value="FxLYD_dom"/>
</dbReference>
<keyword evidence="1" id="KW-0472">Membrane</keyword>
<feature type="transmembrane region" description="Helical" evidence="1">
    <location>
        <begin position="33"/>
        <end position="52"/>
    </location>
</feature>
<evidence type="ECO:0000313" key="3">
    <source>
        <dbReference type="Proteomes" id="UP000308037"/>
    </source>
</evidence>
<feature type="transmembrane region" description="Helical" evidence="1">
    <location>
        <begin position="6"/>
        <end position="26"/>
    </location>
</feature>
<organism evidence="2 3">
    <name type="scientific">Natronomonas salsuginis</name>
    <dbReference type="NCBI Taxonomy" id="2217661"/>
    <lineage>
        <taxon>Archaea</taxon>
        <taxon>Methanobacteriati</taxon>
        <taxon>Methanobacteriota</taxon>
        <taxon>Stenosarchaea group</taxon>
        <taxon>Halobacteria</taxon>
        <taxon>Halobacteriales</taxon>
        <taxon>Natronomonadaceae</taxon>
        <taxon>Natronomonas</taxon>
    </lineage>
</organism>
<evidence type="ECO:0000313" key="2">
    <source>
        <dbReference type="EMBL" id="TKR24906.1"/>
    </source>
</evidence>
<dbReference type="OrthoDB" id="350371at2157"/>
<dbReference type="NCBIfam" id="NF038353">
    <property type="entry name" value="FxLYD_dom"/>
    <property type="match status" value="1"/>
</dbReference>
<sequence>MRITTLDVLAMVLGVVAVVFSGFVLAHSAWGGVALLVGGALALSIAPLRARIPAVAPVVWLCFLVLLSTGVAGFLVGFGVFDSPSVEHEWDATLHDADTADATVVVTGTAANVGDGPAERVTIDVTLYDGGGQSLDSADVRLTRLRAGASQQFFVRFGPDRELSAFEEAGVKLTVGP</sequence>
<dbReference type="RefSeq" id="WP_137277328.1">
    <property type="nucleotide sequence ID" value="NZ_QKNX01000006.1"/>
</dbReference>
<feature type="transmembrane region" description="Helical" evidence="1">
    <location>
        <begin position="58"/>
        <end position="81"/>
    </location>
</feature>
<protein>
    <recommendedName>
        <fullName evidence="4">DUF3426 domain-containing protein</fullName>
    </recommendedName>
</protein>
<accession>A0A4U5J9R8</accession>
<keyword evidence="3" id="KW-1185">Reference proteome</keyword>
<comment type="caution">
    <text evidence="2">The sequence shown here is derived from an EMBL/GenBank/DDBJ whole genome shotgun (WGS) entry which is preliminary data.</text>
</comment>